<keyword evidence="2" id="KW-0560">Oxidoreductase</keyword>
<dbReference type="GO" id="GO:0051213">
    <property type="term" value="F:dioxygenase activity"/>
    <property type="evidence" value="ECO:0007669"/>
    <property type="project" value="UniProtKB-KW"/>
</dbReference>
<evidence type="ECO:0000256" key="1">
    <source>
        <dbReference type="ARBA" id="ARBA00008056"/>
    </source>
</evidence>
<evidence type="ECO:0000256" key="2">
    <source>
        <dbReference type="RuleBase" id="RU003682"/>
    </source>
</evidence>
<dbReference type="InterPro" id="IPR050231">
    <property type="entry name" value="Iron_ascorbate_oxido_reductase"/>
</dbReference>
<feature type="domain" description="Fe2OG dioxygenase" evidence="3">
    <location>
        <begin position="181"/>
        <end position="295"/>
    </location>
</feature>
<dbReference type="InterPro" id="IPR005123">
    <property type="entry name" value="Oxoglu/Fe-dep_dioxygenase_dom"/>
</dbReference>
<dbReference type="Pfam" id="PF14226">
    <property type="entry name" value="DIOX_N"/>
    <property type="match status" value="1"/>
</dbReference>
<dbReference type="InterPro" id="IPR027443">
    <property type="entry name" value="IPNS-like_sf"/>
</dbReference>
<accession>A0ABR2XW84</accession>
<reference evidence="4 5" key="1">
    <citation type="submission" date="2024-02" db="EMBL/GenBank/DDBJ databases">
        <title>First draft genome assembly of two strains of Seiridium cardinale.</title>
        <authorList>
            <person name="Emiliani G."/>
            <person name="Scali E."/>
        </authorList>
    </citation>
    <scope>NUCLEOTIDE SEQUENCE [LARGE SCALE GENOMIC DNA]</scope>
    <source>
        <strain evidence="4 5">BM-138-000479</strain>
    </source>
</reference>
<dbReference type="InterPro" id="IPR044861">
    <property type="entry name" value="IPNS-like_FE2OG_OXY"/>
</dbReference>
<keyword evidence="2" id="KW-0479">Metal-binding</keyword>
<evidence type="ECO:0000313" key="5">
    <source>
        <dbReference type="Proteomes" id="UP001465668"/>
    </source>
</evidence>
<keyword evidence="2" id="KW-0408">Iron</keyword>
<keyword evidence="4" id="KW-0223">Dioxygenase</keyword>
<gene>
    <name evidence="4" type="ORF">SCAR479_05054</name>
</gene>
<dbReference type="SUPFAM" id="SSF51197">
    <property type="entry name" value="Clavaminate synthase-like"/>
    <property type="match status" value="1"/>
</dbReference>
<proteinExistence type="inferred from homology"/>
<dbReference type="Pfam" id="PF03171">
    <property type="entry name" value="2OG-FeII_Oxy"/>
    <property type="match status" value="1"/>
</dbReference>
<dbReference type="Proteomes" id="UP001465668">
    <property type="component" value="Unassembled WGS sequence"/>
</dbReference>
<evidence type="ECO:0000313" key="4">
    <source>
        <dbReference type="EMBL" id="KAK9778084.1"/>
    </source>
</evidence>
<dbReference type="PROSITE" id="PS51471">
    <property type="entry name" value="FE2OG_OXY"/>
    <property type="match status" value="1"/>
</dbReference>
<organism evidence="4 5">
    <name type="scientific">Seiridium cardinale</name>
    <dbReference type="NCBI Taxonomy" id="138064"/>
    <lineage>
        <taxon>Eukaryota</taxon>
        <taxon>Fungi</taxon>
        <taxon>Dikarya</taxon>
        <taxon>Ascomycota</taxon>
        <taxon>Pezizomycotina</taxon>
        <taxon>Sordariomycetes</taxon>
        <taxon>Xylariomycetidae</taxon>
        <taxon>Amphisphaeriales</taxon>
        <taxon>Sporocadaceae</taxon>
        <taxon>Seiridium</taxon>
    </lineage>
</organism>
<keyword evidence="5" id="KW-1185">Reference proteome</keyword>
<dbReference type="InterPro" id="IPR026992">
    <property type="entry name" value="DIOX_N"/>
</dbReference>
<dbReference type="PANTHER" id="PTHR47990">
    <property type="entry name" value="2-OXOGLUTARATE (2OG) AND FE(II)-DEPENDENT OXYGENASE SUPERFAMILY PROTEIN-RELATED"/>
    <property type="match status" value="1"/>
</dbReference>
<comment type="similarity">
    <text evidence="1 2">Belongs to the iron/ascorbate-dependent oxidoreductase family.</text>
</comment>
<name>A0ABR2XW84_9PEZI</name>
<comment type="caution">
    <text evidence="4">The sequence shown here is derived from an EMBL/GenBank/DDBJ whole genome shotgun (WGS) entry which is preliminary data.</text>
</comment>
<dbReference type="Gene3D" id="2.60.120.330">
    <property type="entry name" value="B-lactam Antibiotic, Isopenicillin N Synthase, Chain"/>
    <property type="match status" value="1"/>
</dbReference>
<dbReference type="EMBL" id="JARVKM010000017">
    <property type="protein sequence ID" value="KAK9778084.1"/>
    <property type="molecule type" value="Genomic_DNA"/>
</dbReference>
<protein>
    <submittedName>
        <fullName evidence="4">Fe2OG dioxygenase domain-containing protein</fullName>
    </submittedName>
</protein>
<sequence>MASEKLFIDVPPFPEEAETAPIHTIPLADLRAKDGTAAKKLLAACQELGFFLLDLRNDEIGEAMTEEIDQLFGLGKDLFNIPREVMDQYPHEIPKSFLGFKPRGQVKTETDEPDRFEWFNMGQDGLMGTTPMQQLPPLLKSHLPIYQTFLKHGQAIVADVCSTLATQLGLPEDTFTSRKSPSEQSGTVVRITKSFASPDPTDLRTSMTHHSDFGTVTLLANVLGGLQILAPGKAATDEDAWLWVRPQPGCLIVNLGDVMVQWTAGLLRSNVHRVYYAPGQQRFVDRYSLALLVRPQRNASMRRVIGNAATAEDVEDENLTAWEWEVKKTMALKRGDAIAESKGGRTVPVESYAYISESRES</sequence>
<evidence type="ECO:0000259" key="3">
    <source>
        <dbReference type="PROSITE" id="PS51471"/>
    </source>
</evidence>